<reference evidence="2" key="1">
    <citation type="submission" date="2015-04" db="UniProtKB">
        <authorList>
            <consortium name="EnsemblPlants"/>
        </authorList>
    </citation>
    <scope>IDENTIFICATION</scope>
    <source>
        <strain evidence="2">SL10</strain>
    </source>
</reference>
<reference evidence="2" key="2">
    <citation type="submission" date="2018-04" db="EMBL/GenBank/DDBJ databases">
        <title>OnivRS2 (Oryza nivara Reference Sequence Version 2).</title>
        <authorList>
            <person name="Zhang J."/>
            <person name="Kudrna D."/>
            <person name="Lee S."/>
            <person name="Talag J."/>
            <person name="Rajasekar S."/>
            <person name="Welchert J."/>
            <person name="Hsing Y.-I."/>
            <person name="Wing R.A."/>
        </authorList>
    </citation>
    <scope>NUCLEOTIDE SEQUENCE [LARGE SCALE GENOMIC DNA]</scope>
    <source>
        <strain evidence="2">SL10</strain>
    </source>
</reference>
<evidence type="ECO:0000313" key="2">
    <source>
        <dbReference type="EnsemblPlants" id="ONIVA04G10460.2"/>
    </source>
</evidence>
<dbReference type="EnsemblPlants" id="ONIVA04G10460.2">
    <property type="protein sequence ID" value="ONIVA04G10460.2"/>
    <property type="gene ID" value="ONIVA04G10460"/>
</dbReference>
<feature type="region of interest" description="Disordered" evidence="1">
    <location>
        <begin position="110"/>
        <end position="162"/>
    </location>
</feature>
<dbReference type="Gramene" id="ONIVA04G10460.2">
    <property type="protein sequence ID" value="ONIVA04G10460.2"/>
    <property type="gene ID" value="ONIVA04G10460"/>
</dbReference>
<sequence length="192" mass="21480">MKTMGLQPRTSREIILLCARGERRAASSASPPTAVAADGDGADVRRSISLRDAPLRTMRIARDTEGSLGASPDARKREICGMRRALRTLFEGKNAVFMVHRSLNKRIGSDFRQLLKGTSQPSPSRRRDPRRHRRPPTEMERNGSGASPRLRYGSRHPSSQCPCECRCRRSSESRDGYSMFGMARVQLPVEIN</sequence>
<evidence type="ECO:0000256" key="1">
    <source>
        <dbReference type="SAM" id="MobiDB-lite"/>
    </source>
</evidence>
<proteinExistence type="predicted"/>
<organism evidence="2">
    <name type="scientific">Oryza nivara</name>
    <name type="common">Indian wild rice</name>
    <name type="synonym">Oryza sativa f. spontanea</name>
    <dbReference type="NCBI Taxonomy" id="4536"/>
    <lineage>
        <taxon>Eukaryota</taxon>
        <taxon>Viridiplantae</taxon>
        <taxon>Streptophyta</taxon>
        <taxon>Embryophyta</taxon>
        <taxon>Tracheophyta</taxon>
        <taxon>Spermatophyta</taxon>
        <taxon>Magnoliopsida</taxon>
        <taxon>Liliopsida</taxon>
        <taxon>Poales</taxon>
        <taxon>Poaceae</taxon>
        <taxon>BOP clade</taxon>
        <taxon>Oryzoideae</taxon>
        <taxon>Oryzeae</taxon>
        <taxon>Oryzinae</taxon>
        <taxon>Oryza</taxon>
    </lineage>
</organism>
<dbReference type="AlphaFoldDB" id="A0A0E0H0Q0"/>
<evidence type="ECO:0000313" key="3">
    <source>
        <dbReference type="Proteomes" id="UP000006591"/>
    </source>
</evidence>
<keyword evidence="3" id="KW-1185">Reference proteome</keyword>
<protein>
    <submittedName>
        <fullName evidence="2">Uncharacterized protein</fullName>
    </submittedName>
</protein>
<dbReference type="Proteomes" id="UP000006591">
    <property type="component" value="Chromosome 4"/>
</dbReference>
<accession>A0A0E0H0Q0</accession>
<dbReference type="HOGENOM" id="CLU_1417220_0_0_1"/>
<name>A0A0E0H0Q0_ORYNI</name>